<organism evidence="1 2">
    <name type="scientific">Albidiferax ferrireducens (strain ATCC BAA-621 / DSM 15236 / T118)</name>
    <name type="common">Rhodoferax ferrireducens</name>
    <dbReference type="NCBI Taxonomy" id="338969"/>
    <lineage>
        <taxon>Bacteria</taxon>
        <taxon>Pseudomonadati</taxon>
        <taxon>Pseudomonadota</taxon>
        <taxon>Betaproteobacteria</taxon>
        <taxon>Burkholderiales</taxon>
        <taxon>Comamonadaceae</taxon>
        <taxon>Rhodoferax</taxon>
    </lineage>
</organism>
<keyword evidence="2" id="KW-1185">Reference proteome</keyword>
<dbReference type="HOGENOM" id="CLU_993488_0_0_4"/>
<dbReference type="Proteomes" id="UP000008332">
    <property type="component" value="Plasmid unnamed1"/>
</dbReference>
<dbReference type="OrthoDB" id="8899605at2"/>
<dbReference type="KEGG" id="rfr:Rfer_4282"/>
<dbReference type="EMBL" id="CP000268">
    <property type="protein sequence ID" value="ABD71969.1"/>
    <property type="molecule type" value="Genomic_DNA"/>
</dbReference>
<geneLocation type="plasmid" evidence="2">
    <name>pDSM15236</name>
</geneLocation>
<protein>
    <submittedName>
        <fullName evidence="1">Uncharacterized protein</fullName>
    </submittedName>
</protein>
<keyword evidence="1" id="KW-0614">Plasmid</keyword>
<gene>
    <name evidence="1" type="ordered locus">Rfer_4282</name>
</gene>
<sequence length="280" mass="30557">MQLHEVNRHLEMCGYAPLGEQEVQAIAQGAGPIWLAWLVGCSQLQKDSAHWGDLRAAVMAVSVVTSQVLRALRLTPNLTERVQAFLRVGKPLRAAVTVYLAQVTSSELKSQAAAFIGSSMGAAPQDMSTSIERKVHRVYGTKAAVTFEYAKTRDGRSCLQVEGAGRDSRSQGFNWSDKIILQFSDSEAMQVLAVLRNWLPSVEFANHGAARDKRMTLTKQAQAGYLVSIRQATVARVVPLPTFEAFKVVSLIMRVLGDNSPHLDPAMIAQMCQEMATSAA</sequence>
<dbReference type="AlphaFoldDB" id="Q21QH6"/>
<name>Q21QH6_ALBFT</name>
<proteinExistence type="predicted"/>
<evidence type="ECO:0000313" key="2">
    <source>
        <dbReference type="Proteomes" id="UP000008332"/>
    </source>
</evidence>
<dbReference type="RefSeq" id="WP_011458770.1">
    <property type="nucleotide sequence ID" value="NC_007901.1"/>
</dbReference>
<evidence type="ECO:0000313" key="1">
    <source>
        <dbReference type="EMBL" id="ABD71969.1"/>
    </source>
</evidence>
<dbReference type="eggNOG" id="ENOG5030Y4T">
    <property type="taxonomic scope" value="Bacteria"/>
</dbReference>
<accession>Q21QH6</accession>
<reference evidence="2" key="1">
    <citation type="submission" date="2006-02" db="EMBL/GenBank/DDBJ databases">
        <title>Complete sequence of plasmid 1 of Rhodoferax ferrireducens DSM 15236.</title>
        <authorList>
            <person name="Copeland A."/>
            <person name="Lucas S."/>
            <person name="Lapidus A."/>
            <person name="Barry K."/>
            <person name="Detter J.C."/>
            <person name="Glavina del Rio T."/>
            <person name="Hammon N."/>
            <person name="Israni S."/>
            <person name="Pitluck S."/>
            <person name="Brettin T."/>
            <person name="Bruce D."/>
            <person name="Han C."/>
            <person name="Tapia R."/>
            <person name="Gilna P."/>
            <person name="Kiss H."/>
            <person name="Schmutz J."/>
            <person name="Larimer F."/>
            <person name="Land M."/>
            <person name="Kyrpides N."/>
            <person name="Ivanova N."/>
            <person name="Richardson P."/>
        </authorList>
    </citation>
    <scope>NUCLEOTIDE SEQUENCE [LARGE SCALE GENOMIC DNA]</scope>
    <source>
        <strain evidence="2">ATCC BAA-621 / DSM 15236 / T118</strain>
        <plasmid evidence="2">Plasmid pDSM15236</plasmid>
    </source>
</reference>